<dbReference type="PANTHER" id="PTHR11972">
    <property type="entry name" value="NADPH OXIDASE"/>
    <property type="match status" value="1"/>
</dbReference>
<keyword evidence="4" id="KW-1185">Reference proteome</keyword>
<dbReference type="CDD" id="cd00051">
    <property type="entry name" value="EFh"/>
    <property type="match status" value="1"/>
</dbReference>
<dbReference type="PROSITE" id="PS51257">
    <property type="entry name" value="PROKAR_LIPOPROTEIN"/>
    <property type="match status" value="1"/>
</dbReference>
<dbReference type="InterPro" id="IPR039261">
    <property type="entry name" value="FNR_nucleotide-bd"/>
</dbReference>
<dbReference type="GO" id="GO:0005509">
    <property type="term" value="F:calcium ion binding"/>
    <property type="evidence" value="ECO:0007669"/>
    <property type="project" value="InterPro"/>
</dbReference>
<dbReference type="InterPro" id="IPR013121">
    <property type="entry name" value="Fe_red_NAD-bd_6"/>
</dbReference>
<dbReference type="InterPro" id="IPR002048">
    <property type="entry name" value="EF_hand_dom"/>
</dbReference>
<evidence type="ECO:0000256" key="2">
    <source>
        <dbReference type="SAM" id="Phobius"/>
    </source>
</evidence>
<keyword evidence="1" id="KW-0560">Oxidoreductase</keyword>
<dbReference type="WBParaSite" id="Hba_19879">
    <property type="protein sequence ID" value="Hba_19879"/>
    <property type="gene ID" value="Hba_19879"/>
</dbReference>
<dbReference type="Gene3D" id="3.40.50.80">
    <property type="entry name" value="Nucleotide-binding domain of ferredoxin-NADP reductase (FNR) module"/>
    <property type="match status" value="1"/>
</dbReference>
<evidence type="ECO:0000259" key="3">
    <source>
        <dbReference type="PROSITE" id="PS50222"/>
    </source>
</evidence>
<dbReference type="GO" id="GO:0042554">
    <property type="term" value="P:superoxide anion generation"/>
    <property type="evidence" value="ECO:0007669"/>
    <property type="project" value="TreeGrafter"/>
</dbReference>
<dbReference type="SUPFAM" id="SSF47473">
    <property type="entry name" value="EF-hand"/>
    <property type="match status" value="1"/>
</dbReference>
<reference evidence="5" key="1">
    <citation type="submission" date="2016-11" db="UniProtKB">
        <authorList>
            <consortium name="WormBaseParasite"/>
        </authorList>
    </citation>
    <scope>IDENTIFICATION</scope>
</reference>
<sequence>MRFDHFTGNEVTYIFTLIGLGCIPLTFEWLQECHVRQVVIEFEPGTLIVRKPRGGILRKITFLKNAVVRCTFKFKVLFYFYFSTSPCFNCHSERYSQIHVTHSEPNASTIHGPYCLITEHNTHDLVSLLYWYYLLSFFKLISIIIRHELAQALGMRETDLFVERMFAVTAKREKEALSFAEFLKVLKKFSDGSLKEKYELMFAMCDINGTGRVRRRQFIELIKSLNSVAGVCIDESSQNHVIENLLYRSGVSMSNDFLTYADFEAVFSQTDERRPVGVDFRGAKLKINLQETASLNSFSVPNNGIRSLPKDILGSVAAFMETYRQHIAIMFIFCSVNAIIFTERFWHYRYETEHRDLRRVMGAGIAITRGAAGALSFCMALILLTVCRNVITVVRDTPLGEFIPFDSAITFHKTVGPWTWKLRSEIIRAQASGSPYPLLHLNGPYGDGNQIYFLWVCPSHKNYEWFIDVLKDVEDLDSHGILETHIFVTQFFHKFDLRTTMLFICEKHFRGDHGGISMFTGLRAQNHFGRPNFDIFLKFIQNRHSDVSDIGVFSCGPSSINKQLSAACAQANRARDAPSFMHRFETF</sequence>
<dbReference type="Pfam" id="PF08030">
    <property type="entry name" value="NAD_binding_6"/>
    <property type="match status" value="1"/>
</dbReference>
<protein>
    <submittedName>
        <fullName evidence="5">EF-hand domain-containing protein</fullName>
    </submittedName>
</protein>
<feature type="transmembrane region" description="Helical" evidence="2">
    <location>
        <begin position="327"/>
        <end position="346"/>
    </location>
</feature>
<dbReference type="PANTHER" id="PTHR11972:SF175">
    <property type="entry name" value="NAD(P)H OXIDASE (H2O2-FORMING)"/>
    <property type="match status" value="1"/>
</dbReference>
<dbReference type="PROSITE" id="PS50222">
    <property type="entry name" value="EF_HAND_2"/>
    <property type="match status" value="1"/>
</dbReference>
<keyword evidence="2" id="KW-1133">Transmembrane helix</keyword>
<name>A0A1I7XRB6_HETBA</name>
<dbReference type="InterPro" id="IPR050369">
    <property type="entry name" value="RBOH/FRE"/>
</dbReference>
<feature type="domain" description="EF-hand" evidence="3">
    <location>
        <begin position="193"/>
        <end position="228"/>
    </location>
</feature>
<evidence type="ECO:0000256" key="1">
    <source>
        <dbReference type="ARBA" id="ARBA00023002"/>
    </source>
</evidence>
<accession>A0A1I7XRB6</accession>
<dbReference type="GO" id="GO:0006952">
    <property type="term" value="P:defense response"/>
    <property type="evidence" value="ECO:0007669"/>
    <property type="project" value="TreeGrafter"/>
</dbReference>
<evidence type="ECO:0000313" key="4">
    <source>
        <dbReference type="Proteomes" id="UP000095283"/>
    </source>
</evidence>
<dbReference type="Proteomes" id="UP000095283">
    <property type="component" value="Unplaced"/>
</dbReference>
<keyword evidence="2" id="KW-0472">Membrane</keyword>
<dbReference type="AlphaFoldDB" id="A0A1I7XRB6"/>
<dbReference type="Gene3D" id="1.10.238.10">
    <property type="entry name" value="EF-hand"/>
    <property type="match status" value="1"/>
</dbReference>
<dbReference type="GO" id="GO:0043020">
    <property type="term" value="C:NADPH oxidase complex"/>
    <property type="evidence" value="ECO:0007669"/>
    <property type="project" value="TreeGrafter"/>
</dbReference>
<proteinExistence type="predicted"/>
<dbReference type="GO" id="GO:0016175">
    <property type="term" value="F:superoxide-generating NAD(P)H oxidase activity"/>
    <property type="evidence" value="ECO:0007669"/>
    <property type="project" value="TreeGrafter"/>
</dbReference>
<organism evidence="4 5">
    <name type="scientific">Heterorhabditis bacteriophora</name>
    <name type="common">Entomopathogenic nematode worm</name>
    <dbReference type="NCBI Taxonomy" id="37862"/>
    <lineage>
        <taxon>Eukaryota</taxon>
        <taxon>Metazoa</taxon>
        <taxon>Ecdysozoa</taxon>
        <taxon>Nematoda</taxon>
        <taxon>Chromadorea</taxon>
        <taxon>Rhabditida</taxon>
        <taxon>Rhabditina</taxon>
        <taxon>Rhabditomorpha</taxon>
        <taxon>Strongyloidea</taxon>
        <taxon>Heterorhabditidae</taxon>
        <taxon>Heterorhabditis</taxon>
    </lineage>
</organism>
<feature type="transmembrane region" description="Helical" evidence="2">
    <location>
        <begin position="366"/>
        <end position="386"/>
    </location>
</feature>
<evidence type="ECO:0000313" key="5">
    <source>
        <dbReference type="WBParaSite" id="Hba_19879"/>
    </source>
</evidence>
<dbReference type="InterPro" id="IPR011992">
    <property type="entry name" value="EF-hand-dom_pair"/>
</dbReference>
<keyword evidence="2" id="KW-0812">Transmembrane</keyword>